<evidence type="ECO:0000313" key="2">
    <source>
        <dbReference type="Proteomes" id="UP000217171"/>
    </source>
</evidence>
<organism evidence="1 2">
    <name type="scientific">Candidatus Nanopelagicus hibericus</name>
    <dbReference type="NCBI Taxonomy" id="1884915"/>
    <lineage>
        <taxon>Bacteria</taxon>
        <taxon>Bacillati</taxon>
        <taxon>Actinomycetota</taxon>
        <taxon>Actinomycetes</taxon>
        <taxon>Candidatus Nanopelagicales</taxon>
        <taxon>Candidatus Nanopelagicaceae</taxon>
        <taxon>Candidatus Nanopelagicus</taxon>
    </lineage>
</organism>
<dbReference type="EMBL" id="CP016771">
    <property type="protein sequence ID" value="ASY12795.1"/>
    <property type="molecule type" value="Genomic_DNA"/>
</dbReference>
<sequence length="313" mass="35941">MKILIVGGTRFIGKNLVSLLVKTNVEFVLTSRRINPDVPHSQQIICEREEFTKSAGSKQKFDLIVDFNGYSANQFYDFNLRASKSKYFFVSTAWIDRPINAARTNDSRPLAKTLFNSLETNYVKAKKEAEEKVIESYGHNATILRLPIVLGFDDHHKRLDYTIYRIRNSNKYILPSNGNNILETILVNDVSRIMLKLILNSDKDIPNYLNFKPPQKTTYLNYVSKISSFLQKDTEFVDIEVDAFTKNLGKVAVCDPFWRESESDATGKNAFQITNSQPTGISDILPYLLKSNLINAVQHEAFLQERTYFARNR</sequence>
<protein>
    <submittedName>
        <fullName evidence="1">Atypical SDR family protein</fullName>
    </submittedName>
</protein>
<dbReference type="Proteomes" id="UP000217171">
    <property type="component" value="Chromosome"/>
</dbReference>
<gene>
    <name evidence="1" type="ORF">B1s21160_00160</name>
</gene>
<dbReference type="InterPro" id="IPR036291">
    <property type="entry name" value="NAD(P)-bd_dom_sf"/>
</dbReference>
<proteinExistence type="predicted"/>
<dbReference type="SUPFAM" id="SSF51735">
    <property type="entry name" value="NAD(P)-binding Rossmann-fold domains"/>
    <property type="match status" value="1"/>
</dbReference>
<keyword evidence="2" id="KW-1185">Reference proteome</keyword>
<name>A0A249K7S3_9ACTN</name>
<dbReference type="RefSeq" id="WP_095671903.1">
    <property type="nucleotide sequence ID" value="NZ_CP016771.1"/>
</dbReference>
<dbReference type="Gene3D" id="3.40.50.720">
    <property type="entry name" value="NAD(P)-binding Rossmann-like Domain"/>
    <property type="match status" value="1"/>
</dbReference>
<evidence type="ECO:0000313" key="1">
    <source>
        <dbReference type="EMBL" id="ASY12795.1"/>
    </source>
</evidence>
<accession>A0A249K7S3</accession>
<dbReference type="OrthoDB" id="7941246at2"/>
<reference evidence="1 2" key="1">
    <citation type="submission" date="2016-07" db="EMBL/GenBank/DDBJ databases">
        <title>High microdiversification within the ubiquitous acI lineage of Actinobacteria.</title>
        <authorList>
            <person name="Neuenschwander S.M."/>
            <person name="Salcher M."/>
            <person name="Ghai R."/>
            <person name="Pernthaler J."/>
        </authorList>
    </citation>
    <scope>NUCLEOTIDE SEQUENCE [LARGE SCALE GENOMIC DNA]</scope>
    <source>
        <strain evidence="1">MMS-21-160</strain>
    </source>
</reference>
<dbReference type="KEGG" id="nhi:B1s21160_00160"/>
<dbReference type="AlphaFoldDB" id="A0A249K7S3"/>